<dbReference type="Proteomes" id="UP000198418">
    <property type="component" value="Unassembled WGS sequence"/>
</dbReference>
<accession>A0A212PXL6</accession>
<evidence type="ECO:0000313" key="1">
    <source>
        <dbReference type="EMBL" id="SNB51839.1"/>
    </source>
</evidence>
<dbReference type="GO" id="GO:0000160">
    <property type="term" value="P:phosphorelay signal transduction system"/>
    <property type="evidence" value="ECO:0007669"/>
    <property type="project" value="InterPro"/>
</dbReference>
<dbReference type="AlphaFoldDB" id="A0A212PXL6"/>
<dbReference type="Gene3D" id="1.20.120.160">
    <property type="entry name" value="HPT domain"/>
    <property type="match status" value="1"/>
</dbReference>
<dbReference type="RefSeq" id="WP_141098301.1">
    <property type="nucleotide sequence ID" value="NZ_FYDG01000001.1"/>
</dbReference>
<evidence type="ECO:0000313" key="2">
    <source>
        <dbReference type="Proteomes" id="UP000198418"/>
    </source>
</evidence>
<keyword evidence="2" id="KW-1185">Reference proteome</keyword>
<gene>
    <name evidence="1" type="ORF">SAMN06265338_101136</name>
</gene>
<reference evidence="2" key="1">
    <citation type="submission" date="2017-06" db="EMBL/GenBank/DDBJ databases">
        <authorList>
            <person name="Varghese N."/>
            <person name="Submissions S."/>
        </authorList>
    </citation>
    <scope>NUCLEOTIDE SEQUENCE [LARGE SCALE GENOMIC DNA]</scope>
    <source>
        <strain evidence="2">DSM 137</strain>
    </source>
</reference>
<protein>
    <recommendedName>
        <fullName evidence="3">Hpt domain-containing protein</fullName>
    </recommendedName>
</protein>
<proteinExistence type="predicted"/>
<dbReference type="EMBL" id="FYDG01000001">
    <property type="protein sequence ID" value="SNB51839.1"/>
    <property type="molecule type" value="Genomic_DNA"/>
</dbReference>
<name>A0A212PXL6_RHOAC</name>
<sequence length="125" mass="13181">MPDESQVSMVSDDVFDPAEIDDLVDDLGPGEVARLLKIGLGDIGERVARLRDVSGDDLTEGCGLAHQLKSLFAQFGALTAAREAAALEACASPQAFAARLLAFEACAWRALVWLEDKQAGLAPPA</sequence>
<dbReference type="InterPro" id="IPR036641">
    <property type="entry name" value="HPT_dom_sf"/>
</dbReference>
<evidence type="ECO:0008006" key="3">
    <source>
        <dbReference type="Google" id="ProtNLM"/>
    </source>
</evidence>
<organism evidence="1 2">
    <name type="scientific">Rhodoblastus acidophilus</name>
    <name type="common">Rhodopseudomonas acidophila</name>
    <dbReference type="NCBI Taxonomy" id="1074"/>
    <lineage>
        <taxon>Bacteria</taxon>
        <taxon>Pseudomonadati</taxon>
        <taxon>Pseudomonadota</taxon>
        <taxon>Alphaproteobacteria</taxon>
        <taxon>Hyphomicrobiales</taxon>
        <taxon>Rhodoblastaceae</taxon>
        <taxon>Rhodoblastus</taxon>
    </lineage>
</organism>
<dbReference type="SUPFAM" id="SSF47226">
    <property type="entry name" value="Histidine-containing phosphotransfer domain, HPT domain"/>
    <property type="match status" value="1"/>
</dbReference>